<dbReference type="RefSeq" id="XP_002910517.1">
    <property type="nucleotide sequence ID" value="XM_002910471.1"/>
</dbReference>
<dbReference type="HOGENOM" id="CLU_1315346_0_0_1"/>
<dbReference type="AlphaFoldDB" id="D6RPS3"/>
<evidence type="ECO:0000313" key="2">
    <source>
        <dbReference type="Proteomes" id="UP000001861"/>
    </source>
</evidence>
<protein>
    <submittedName>
        <fullName evidence="1">Uncharacterized protein</fullName>
    </submittedName>
</protein>
<gene>
    <name evidence="1" type="ORF">CC1G_15156</name>
</gene>
<reference evidence="1 2" key="1">
    <citation type="journal article" date="2010" name="Proc. Natl. Acad. Sci. U.S.A.">
        <title>Insights into evolution of multicellular fungi from the assembled chromosomes of the mushroom Coprinopsis cinerea (Coprinus cinereus).</title>
        <authorList>
            <person name="Stajich J.E."/>
            <person name="Wilke S.K."/>
            <person name="Ahren D."/>
            <person name="Au C.H."/>
            <person name="Birren B.W."/>
            <person name="Borodovsky M."/>
            <person name="Burns C."/>
            <person name="Canback B."/>
            <person name="Casselton L.A."/>
            <person name="Cheng C.K."/>
            <person name="Deng J."/>
            <person name="Dietrich F.S."/>
            <person name="Fargo D.C."/>
            <person name="Farman M.L."/>
            <person name="Gathman A.C."/>
            <person name="Goldberg J."/>
            <person name="Guigo R."/>
            <person name="Hoegger P.J."/>
            <person name="Hooker J.B."/>
            <person name="Huggins A."/>
            <person name="James T.Y."/>
            <person name="Kamada T."/>
            <person name="Kilaru S."/>
            <person name="Kodira C."/>
            <person name="Kues U."/>
            <person name="Kupfer D."/>
            <person name="Kwan H.S."/>
            <person name="Lomsadze A."/>
            <person name="Li W."/>
            <person name="Lilly W.W."/>
            <person name="Ma L.J."/>
            <person name="Mackey A.J."/>
            <person name="Manning G."/>
            <person name="Martin F."/>
            <person name="Muraguchi H."/>
            <person name="Natvig D.O."/>
            <person name="Palmerini H."/>
            <person name="Ramesh M.A."/>
            <person name="Rehmeyer C.J."/>
            <person name="Roe B.A."/>
            <person name="Shenoy N."/>
            <person name="Stanke M."/>
            <person name="Ter-Hovhannisyan V."/>
            <person name="Tunlid A."/>
            <person name="Velagapudi R."/>
            <person name="Vision T.J."/>
            <person name="Zeng Q."/>
            <person name="Zolan M.E."/>
            <person name="Pukkila P.J."/>
        </authorList>
    </citation>
    <scope>NUCLEOTIDE SEQUENCE [LARGE SCALE GENOMIC DNA]</scope>
    <source>
        <strain evidence="2">Okayama-7 / 130 / ATCC MYA-4618 / FGSC 9003</strain>
    </source>
</reference>
<dbReference type="Proteomes" id="UP000001861">
    <property type="component" value="Unassembled WGS sequence"/>
</dbReference>
<organism evidence="1 2">
    <name type="scientific">Coprinopsis cinerea (strain Okayama-7 / 130 / ATCC MYA-4618 / FGSC 9003)</name>
    <name type="common">Inky cap fungus</name>
    <name type="synonym">Hormographiella aspergillata</name>
    <dbReference type="NCBI Taxonomy" id="240176"/>
    <lineage>
        <taxon>Eukaryota</taxon>
        <taxon>Fungi</taxon>
        <taxon>Dikarya</taxon>
        <taxon>Basidiomycota</taxon>
        <taxon>Agaricomycotina</taxon>
        <taxon>Agaricomycetes</taxon>
        <taxon>Agaricomycetidae</taxon>
        <taxon>Agaricales</taxon>
        <taxon>Agaricineae</taxon>
        <taxon>Psathyrellaceae</taxon>
        <taxon>Coprinopsis</taxon>
    </lineage>
</organism>
<dbReference type="KEGG" id="cci:CC1G_15156"/>
<keyword evidence="2" id="KW-1185">Reference proteome</keyword>
<name>D6RPS3_COPC7</name>
<evidence type="ECO:0000313" key="1">
    <source>
        <dbReference type="EMBL" id="EFI27023.1"/>
    </source>
</evidence>
<proteinExistence type="predicted"/>
<dbReference type="GeneID" id="9378378"/>
<dbReference type="EMBL" id="AACS02000009">
    <property type="protein sequence ID" value="EFI27023.1"/>
    <property type="molecule type" value="Genomic_DNA"/>
</dbReference>
<sequence>MVVPCFLRHKPKDFGLSHERADPAQCGARKVTFAEKVSVKLAESNFLYGESLSSRDGLHEPGEEFRVAKGLRDDTVPTSHDGVIKNLHWILPHCDRNCVFIIMGARQQTLIQDCTAIIHLVTGWRTINYHALLLFSASHHHPSPDKVALEPRTQPLPTKSKVVCDSAYRARRERDQGEELSGKFTIQSRICICCESTTYDKCEVKTLWS</sequence>
<dbReference type="InParanoid" id="D6RPS3"/>
<comment type="caution">
    <text evidence="1">The sequence shown here is derived from an EMBL/GenBank/DDBJ whole genome shotgun (WGS) entry which is preliminary data.</text>
</comment>
<dbReference type="VEuPathDB" id="FungiDB:CC1G_15156"/>
<accession>D6RPS3</accession>